<dbReference type="InterPro" id="IPR043128">
    <property type="entry name" value="Rev_trsase/Diguanyl_cyclase"/>
</dbReference>
<accession>A0A225UZB8</accession>
<feature type="region of interest" description="Disordered" evidence="1">
    <location>
        <begin position="249"/>
        <end position="311"/>
    </location>
</feature>
<evidence type="ECO:0000259" key="2">
    <source>
        <dbReference type="PROSITE" id="PS50878"/>
    </source>
</evidence>
<protein>
    <recommendedName>
        <fullName evidence="2">Reverse transcriptase domain-containing protein</fullName>
    </recommendedName>
</protein>
<evidence type="ECO:0000313" key="3">
    <source>
        <dbReference type="EMBL" id="OWY98895.1"/>
    </source>
</evidence>
<name>A0A225UZB8_9STRA</name>
<evidence type="ECO:0000256" key="1">
    <source>
        <dbReference type="SAM" id="MobiDB-lite"/>
    </source>
</evidence>
<dbReference type="Gene3D" id="3.30.70.270">
    <property type="match status" value="1"/>
</dbReference>
<keyword evidence="4" id="KW-1185">Reference proteome</keyword>
<evidence type="ECO:0000313" key="4">
    <source>
        <dbReference type="Proteomes" id="UP000198211"/>
    </source>
</evidence>
<dbReference type="SUPFAM" id="SSF56672">
    <property type="entry name" value="DNA/RNA polymerases"/>
    <property type="match status" value="1"/>
</dbReference>
<dbReference type="AlphaFoldDB" id="A0A225UZB8"/>
<comment type="caution">
    <text evidence="3">The sequence shown here is derived from an EMBL/GenBank/DDBJ whole genome shotgun (WGS) entry which is preliminary data.</text>
</comment>
<feature type="compositionally biased region" description="Basic and acidic residues" evidence="1">
    <location>
        <begin position="10"/>
        <end position="21"/>
    </location>
</feature>
<dbReference type="InterPro" id="IPR000477">
    <property type="entry name" value="RT_dom"/>
</dbReference>
<dbReference type="InterPro" id="IPR051320">
    <property type="entry name" value="Viral_Replic_Matur_Polypro"/>
</dbReference>
<gene>
    <name evidence="3" type="ORF">PHMEG_00030213</name>
</gene>
<organism evidence="3 4">
    <name type="scientific">Phytophthora megakarya</name>
    <dbReference type="NCBI Taxonomy" id="4795"/>
    <lineage>
        <taxon>Eukaryota</taxon>
        <taxon>Sar</taxon>
        <taxon>Stramenopiles</taxon>
        <taxon>Oomycota</taxon>
        <taxon>Peronosporomycetes</taxon>
        <taxon>Peronosporales</taxon>
        <taxon>Peronosporaceae</taxon>
        <taxon>Phytophthora</taxon>
    </lineage>
</organism>
<dbReference type="CDD" id="cd01647">
    <property type="entry name" value="RT_LTR"/>
    <property type="match status" value="1"/>
</dbReference>
<feature type="compositionally biased region" description="Basic and acidic residues" evidence="1">
    <location>
        <begin position="249"/>
        <end position="262"/>
    </location>
</feature>
<dbReference type="OrthoDB" id="109479at2759"/>
<feature type="compositionally biased region" description="Basic and acidic residues" evidence="1">
    <location>
        <begin position="274"/>
        <end position="297"/>
    </location>
</feature>
<dbReference type="InterPro" id="IPR021109">
    <property type="entry name" value="Peptidase_aspartic_dom_sf"/>
</dbReference>
<dbReference type="Pfam" id="PF00078">
    <property type="entry name" value="RVT_1"/>
    <property type="match status" value="1"/>
</dbReference>
<feature type="region of interest" description="Disordered" evidence="1">
    <location>
        <begin position="1"/>
        <end position="42"/>
    </location>
</feature>
<dbReference type="InterPro" id="IPR043502">
    <property type="entry name" value="DNA/RNA_pol_sf"/>
</dbReference>
<dbReference type="PANTHER" id="PTHR33064:SF37">
    <property type="entry name" value="RIBONUCLEASE H"/>
    <property type="match status" value="1"/>
</dbReference>
<sequence>MVSSSSDDESSGHGHTGERPKVQHTGAGLKPETGDKTSAIGTSRVPQPIFSFVLAPKVSSIARDELVEWLKLRKEYEEAVKERCKDGKEDIKAVMKSIRNSFDNELLETLCEMNWGVTKDDRTDEFLLEQIHAITDSYQNQVLPPVNELFQTELRMDMSNKDITSRVTNYFMRCNTLIKKFGFTSFFDEEKGTKKKCKLLVNSLPATLKEKVKNEIDYRFPEAQSHVRELYKLICQQVLKEAIEHRALAKERSSTRKQKLQEKSQSFRKNKRIHISEQTKSDKAQRKVEQLHAESSGKKHKKEQSSSKGAPTTGCFHCGGAHYLSGCPTATKEDRERLTTPSQKKKSTANLRRLAEYLMTQSRSIVLEDVFKVDFCADSGADRSGMSMMIYERFVKKCPEAEKAVRLEEPLICKGADGQPIEVKMTVNLHLKLTTVAGTVRIAKPVECLVIPGDSTEFLLGNDVLTMLGIDVLRQLDLLVANTTREKRDDEFDDVDEAQIGSSARLSEEVLVEVEKMVDRAVENGFPKKLVASLHRIATRCDLWRLRLGDDPPARVSPMKIRLKPGAKPYRCKARKYPPEVRKFLDEFNDDLVKLGWVYENAESRWACPALPVRKSGGEFRQTSDYKPVNADFEAIVGVMPNLQVDIENVEGARFFGLFDFIKGYWQLALAEECQEWLSYMTHRKVYTPRRVPQGCTDAALFFQSTIQKCLEELLHKHLLVWIDDLLLYARDARTYLVKLERLFELLDFFGFKLSPKKSCLFAQEVRWCGKLINGDGVHHDPE</sequence>
<reference evidence="4" key="1">
    <citation type="submission" date="2017-03" db="EMBL/GenBank/DDBJ databases">
        <title>Phytopthora megakarya and P. palmivora, two closely related causual agents of cacao black pod achieved similar genome size and gene model numbers by different mechanisms.</title>
        <authorList>
            <person name="Ali S."/>
            <person name="Shao J."/>
            <person name="Larry D.J."/>
            <person name="Kronmiller B."/>
            <person name="Shen D."/>
            <person name="Strem M.D."/>
            <person name="Melnick R.L."/>
            <person name="Guiltinan M.J."/>
            <person name="Tyler B.M."/>
            <person name="Meinhardt L.W."/>
            <person name="Bailey B.A."/>
        </authorList>
    </citation>
    <scope>NUCLEOTIDE SEQUENCE [LARGE SCALE GENOMIC DNA]</scope>
    <source>
        <strain evidence="4">zdho120</strain>
    </source>
</reference>
<dbReference type="Proteomes" id="UP000198211">
    <property type="component" value="Unassembled WGS sequence"/>
</dbReference>
<dbReference type="Gene3D" id="3.10.10.10">
    <property type="entry name" value="HIV Type 1 Reverse Transcriptase, subunit A, domain 1"/>
    <property type="match status" value="1"/>
</dbReference>
<dbReference type="PROSITE" id="PS50878">
    <property type="entry name" value="RT_POL"/>
    <property type="match status" value="1"/>
</dbReference>
<dbReference type="EMBL" id="NBNE01008971">
    <property type="protein sequence ID" value="OWY98895.1"/>
    <property type="molecule type" value="Genomic_DNA"/>
</dbReference>
<dbReference type="SUPFAM" id="SSF50630">
    <property type="entry name" value="Acid proteases"/>
    <property type="match status" value="1"/>
</dbReference>
<proteinExistence type="predicted"/>
<feature type="domain" description="Reverse transcriptase" evidence="2">
    <location>
        <begin position="594"/>
        <end position="773"/>
    </location>
</feature>
<dbReference type="PANTHER" id="PTHR33064">
    <property type="entry name" value="POL PROTEIN"/>
    <property type="match status" value="1"/>
</dbReference>